<evidence type="ECO:0000256" key="4">
    <source>
        <dbReference type="ARBA" id="ARBA00013507"/>
    </source>
</evidence>
<dbReference type="Gene3D" id="1.20.940.10">
    <property type="entry name" value="Functional domain of the splicing factor Prp18"/>
    <property type="match status" value="1"/>
</dbReference>
<dbReference type="Pfam" id="PF12931">
    <property type="entry name" value="TPR_Sec16"/>
    <property type="match status" value="1"/>
</dbReference>
<evidence type="ECO:0000256" key="15">
    <source>
        <dbReference type="PROSITE-ProRule" id="PRU00221"/>
    </source>
</evidence>
<evidence type="ECO:0000313" key="20">
    <source>
        <dbReference type="Proteomes" id="UP000317257"/>
    </source>
</evidence>
<feature type="compositionally biased region" description="Low complexity" evidence="16">
    <location>
        <begin position="930"/>
        <end position="943"/>
    </location>
</feature>
<evidence type="ECO:0000256" key="13">
    <source>
        <dbReference type="ARBA" id="ARBA00023329"/>
    </source>
</evidence>
<feature type="domain" description="Sec16 Sec23-binding" evidence="18">
    <location>
        <begin position="550"/>
        <end position="771"/>
    </location>
</feature>
<dbReference type="FunFam" id="2.130.10.10:FF:000193">
    <property type="entry name" value="Protein transport protein SEC31, putative"/>
    <property type="match status" value="1"/>
</dbReference>
<proteinExistence type="inferred from homology"/>
<keyword evidence="12" id="KW-0472">Membrane</keyword>
<dbReference type="Gene3D" id="1.25.40.1030">
    <property type="match status" value="1"/>
</dbReference>
<evidence type="ECO:0000256" key="6">
    <source>
        <dbReference type="ARBA" id="ARBA00022448"/>
    </source>
</evidence>
<dbReference type="InterPro" id="IPR036322">
    <property type="entry name" value="WD40_repeat_dom_sf"/>
</dbReference>
<feature type="region of interest" description="Disordered" evidence="16">
    <location>
        <begin position="788"/>
        <end position="813"/>
    </location>
</feature>
<keyword evidence="10" id="KW-0931">ER-Golgi transport</keyword>
<feature type="region of interest" description="Disordered" evidence="16">
    <location>
        <begin position="479"/>
        <end position="508"/>
    </location>
</feature>
<organism evidence="19 20">
    <name type="scientific">Metarhizium rileyi (strain RCEF 4871)</name>
    <name type="common">Nomuraea rileyi</name>
    <dbReference type="NCBI Taxonomy" id="1649241"/>
    <lineage>
        <taxon>Eukaryota</taxon>
        <taxon>Fungi</taxon>
        <taxon>Dikarya</taxon>
        <taxon>Ascomycota</taxon>
        <taxon>Pezizomycotina</taxon>
        <taxon>Sordariomycetes</taxon>
        <taxon>Hypocreomycetidae</taxon>
        <taxon>Hypocreales</taxon>
        <taxon>Clavicipitaceae</taxon>
        <taxon>Metarhizium</taxon>
    </lineage>
</organism>
<dbReference type="InterPro" id="IPR024298">
    <property type="entry name" value="Sec16_Sec23-bd"/>
</dbReference>
<comment type="subcellular location">
    <subcellularLocation>
        <location evidence="1">Cytoplasmic vesicle</location>
        <location evidence="1">COPII-coated vesicle membrane</location>
        <topology evidence="1">Peripheral membrane protein</topology>
        <orientation evidence="1">Cytoplasmic side</orientation>
    </subcellularLocation>
    <subcellularLocation>
        <location evidence="2">Endoplasmic reticulum membrane</location>
        <topology evidence="2">Peripheral membrane protein</topology>
        <orientation evidence="2">Cytoplasmic side</orientation>
    </subcellularLocation>
</comment>
<evidence type="ECO:0000256" key="1">
    <source>
        <dbReference type="ARBA" id="ARBA00004299"/>
    </source>
</evidence>
<keyword evidence="8" id="KW-0677">Repeat</keyword>
<dbReference type="InterPro" id="IPR040251">
    <property type="entry name" value="SEC31-like"/>
</dbReference>
<evidence type="ECO:0000256" key="5">
    <source>
        <dbReference type="ARBA" id="ARBA00021236"/>
    </source>
</evidence>
<dbReference type="SMART" id="SM00320">
    <property type="entry name" value="WD40"/>
    <property type="match status" value="6"/>
</dbReference>
<feature type="compositionally biased region" description="Low complexity" evidence="16">
    <location>
        <begin position="852"/>
        <end position="861"/>
    </location>
</feature>
<evidence type="ECO:0000259" key="18">
    <source>
        <dbReference type="Pfam" id="PF12931"/>
    </source>
</evidence>
<dbReference type="GO" id="GO:0005789">
    <property type="term" value="C:endoplasmic reticulum membrane"/>
    <property type="evidence" value="ECO:0007669"/>
    <property type="project" value="UniProtKB-SubCell"/>
</dbReference>
<feature type="compositionally biased region" description="Basic and acidic residues" evidence="16">
    <location>
        <begin position="479"/>
        <end position="507"/>
    </location>
</feature>
<keyword evidence="6" id="KW-0813">Transport</keyword>
<gene>
    <name evidence="19" type="primary">SEC31</name>
    <name evidence="19" type="ORF">ED733_005840</name>
</gene>
<dbReference type="PROSITE" id="PS50082">
    <property type="entry name" value="WD_REPEATS_2"/>
    <property type="match status" value="2"/>
</dbReference>
<protein>
    <recommendedName>
        <fullName evidence="5">Protein transport protein SEC31</fullName>
    </recommendedName>
    <alternativeName>
        <fullName evidence="4">Protein transport protein sec31</fullName>
    </alternativeName>
</protein>
<evidence type="ECO:0000256" key="9">
    <source>
        <dbReference type="ARBA" id="ARBA00022824"/>
    </source>
</evidence>
<dbReference type="InterPro" id="IPR015943">
    <property type="entry name" value="WD40/YVTN_repeat-like_dom_sf"/>
</dbReference>
<keyword evidence="9" id="KW-0256">Endoplasmic reticulum</keyword>
<sequence>MVRLREVPRTATFAWSPGAGKPLLVTGTRAGAVDADFSDESKLELWDLSLDDQLQGLELQPLASITTESRFYDIAWGPADSDHPKGIIAGALENGSLELWDAEKLELGASDALISRTNKHTGSIKSLQFNPLKPQILATAGAKGELYIYDVGDIENPFRLGNVAARSDDIECLAWNRKVSHILATGGAGGFVTVWDLKTKKASLTLNNNRKAVSAIAWDPNNSTKLLTATPDDNTPVLLLWDLRNSNAPEKTLQGHEQGILSLSWCSQDSDLVLSCGKDNRTLVWNPQTGEKYGELPEMTNWTFQTRFNPHNPNLSATASFDGKITIQTLQNTNPDTAQAPTEKNLDGEEFFSAAQTQPQGASWSLNKAPMWFERPVGASFAFGGKIVIFKVNPSQPGQRRSSNIAIAKFAADADVSEASAKFQTALETDDVAAICDERATQALTEEEKADWKVIETLAGDNPRGQIVEYLGFKENELANGDSKTDTDADEGKNKPVDGQSEEKSKGVADFFGGDEGDDFMSSVAATKGAKTGNPFHLFADGDTSVEKDITKALMLGNFAKATDICLKEQRIADAFLIANCGGQELVDKVQSAYLANKSGMPSYLRLLGSVIAKNLWDVVYNADLDNWKETMAILCTFSDPTEFPDLCEALGDRIQESGSRKDASFCYLVGSKLEKVVSIWVAELEEAEKAGVKDATSGSTFSVHAKSLQNFIEKVTVFRKVTKFQDSEQNQTSDWKLANLYDKYTEYADILAGHGQLEVAQMYLGLLPSSYPAAEIARNRVKFATKKPAAQAATRQVTKQATSSTTGRMPQPTLGYGTPQPAAGVSSASPYGGLGQPQAPVIQTQQYPPQNQYQTQGYQPSLGYHPTTQPAYGGGMVAPPPMAVGPPRSSSSTPSGPPSNRTKNAENWNDVPLVTKAVPRRSTPIAPITSPFPGSASPTGGPTAPPTGPPPPGGYGHVASPAPPPPKGSAPPRVQSPLTGQTHGIPPPRPSSTANQYVPAIPQPGIVPSPISQVVPRTASPYNAAPAGAPPSNRYAPSPAQQRSSQPPTSAMAPPSTLGSRPPPPANPYGAPPQQTPPPGQYAPSPYAPQQSQPAGPPLAGPPSSGPPPSSFPQATPPPSKAAAPPRQAKHPAGDRSHIPAHAQRLVDILNQDMQRVAAKAPATFAPQVKDTQKRLDLLFDHLNNEELVQPATIDQLTQLADFVQGKDYAAAQKLQVEIQRDKTEECGNWMVGIKRLISMSKATP</sequence>
<dbReference type="Pfam" id="PF07304">
    <property type="entry name" value="SRA1"/>
    <property type="match status" value="1"/>
</dbReference>
<comment type="caution">
    <text evidence="19">The sequence shown here is derived from an EMBL/GenBank/DDBJ whole genome shotgun (WGS) entry which is preliminary data.</text>
</comment>
<feature type="compositionally biased region" description="Pro residues" evidence="16">
    <location>
        <begin position="1062"/>
        <end position="1082"/>
    </location>
</feature>
<dbReference type="GO" id="GO:0030127">
    <property type="term" value="C:COPII vesicle coat"/>
    <property type="evidence" value="ECO:0007669"/>
    <property type="project" value="TreeGrafter"/>
</dbReference>
<comment type="similarity">
    <text evidence="3">Belongs to the WD repeat SEC31 family.</text>
</comment>
<dbReference type="GO" id="GO:0007029">
    <property type="term" value="P:endoplasmic reticulum organization"/>
    <property type="evidence" value="ECO:0007669"/>
    <property type="project" value="TreeGrafter"/>
</dbReference>
<evidence type="ECO:0000256" key="11">
    <source>
        <dbReference type="ARBA" id="ARBA00022927"/>
    </source>
</evidence>
<evidence type="ECO:0000256" key="8">
    <source>
        <dbReference type="ARBA" id="ARBA00022737"/>
    </source>
</evidence>
<evidence type="ECO:0000256" key="14">
    <source>
        <dbReference type="ARBA" id="ARBA00025471"/>
    </source>
</evidence>
<evidence type="ECO:0000256" key="3">
    <source>
        <dbReference type="ARBA" id="ARBA00009358"/>
    </source>
</evidence>
<reference evidence="20" key="1">
    <citation type="submission" date="2018-12" db="EMBL/GenBank/DDBJ databases">
        <title>The complete genome of Metarhizium rileyi, a key fungal pathogen of Lepidoptera.</title>
        <authorList>
            <person name="Binneck E."/>
            <person name="Lastra C.C.L."/>
            <person name="Sosa-Gomez D.R."/>
        </authorList>
    </citation>
    <scope>NUCLEOTIDE SEQUENCE [LARGE SCALE GENOMIC DNA]</scope>
    <source>
        <strain evidence="20">Cep018-CH2</strain>
    </source>
</reference>
<feature type="repeat" description="WD" evidence="15">
    <location>
        <begin position="253"/>
        <end position="295"/>
    </location>
</feature>
<evidence type="ECO:0000256" key="12">
    <source>
        <dbReference type="ARBA" id="ARBA00023136"/>
    </source>
</evidence>
<evidence type="ECO:0000256" key="2">
    <source>
        <dbReference type="ARBA" id="ARBA00004397"/>
    </source>
</evidence>
<evidence type="ECO:0000259" key="17">
    <source>
        <dbReference type="Pfam" id="PF07304"/>
    </source>
</evidence>
<keyword evidence="11" id="KW-0653">Protein transport</keyword>
<feature type="region of interest" description="Disordered" evidence="16">
    <location>
        <begin position="852"/>
        <end position="1139"/>
    </location>
</feature>
<feature type="compositionally biased region" description="Pro residues" evidence="16">
    <location>
        <begin position="944"/>
        <end position="954"/>
    </location>
</feature>
<dbReference type="FunFam" id="1.20.940.10:FF:000007">
    <property type="entry name" value="Protein transport protein (SEC31), putative"/>
    <property type="match status" value="1"/>
</dbReference>
<feature type="repeat" description="WD" evidence="15">
    <location>
        <begin position="163"/>
        <end position="205"/>
    </location>
</feature>
<feature type="compositionally biased region" description="Polar residues" evidence="16">
    <location>
        <begin position="794"/>
        <end position="809"/>
    </location>
</feature>
<dbReference type="EMBL" id="SBHS01000001">
    <property type="protein sequence ID" value="TWU78680.1"/>
    <property type="molecule type" value="Genomic_DNA"/>
</dbReference>
<dbReference type="Gene3D" id="2.130.10.10">
    <property type="entry name" value="YVTN repeat-like/Quinoprotein amine dehydrogenase"/>
    <property type="match status" value="1"/>
</dbReference>
<dbReference type="Pfam" id="PF00400">
    <property type="entry name" value="WD40"/>
    <property type="match status" value="1"/>
</dbReference>
<dbReference type="Proteomes" id="UP000317257">
    <property type="component" value="Unassembled WGS sequence"/>
</dbReference>
<dbReference type="InterPro" id="IPR001680">
    <property type="entry name" value="WD40_rpt"/>
</dbReference>
<feature type="compositionally biased region" description="Low complexity" evidence="16">
    <location>
        <begin position="1037"/>
        <end position="1061"/>
    </location>
</feature>
<dbReference type="SUPFAM" id="SSF50978">
    <property type="entry name" value="WD40 repeat-like"/>
    <property type="match status" value="1"/>
</dbReference>
<accession>A0A5C6GM13</accession>
<dbReference type="GO" id="GO:0070971">
    <property type="term" value="C:endoplasmic reticulum exit site"/>
    <property type="evidence" value="ECO:0007669"/>
    <property type="project" value="TreeGrafter"/>
</dbReference>
<feature type="compositionally biased region" description="Low complexity" evidence="16">
    <location>
        <begin position="886"/>
        <end position="903"/>
    </location>
</feature>
<keyword evidence="7 15" id="KW-0853">WD repeat</keyword>
<keyword evidence="13" id="KW-0968">Cytoplasmic vesicle</keyword>
<dbReference type="PANTHER" id="PTHR13923:SF11">
    <property type="entry name" value="SECRETORY 31, ISOFORM D"/>
    <property type="match status" value="1"/>
</dbReference>
<dbReference type="AlphaFoldDB" id="A0A5C6GM13"/>
<evidence type="ECO:0000256" key="7">
    <source>
        <dbReference type="ARBA" id="ARBA00022574"/>
    </source>
</evidence>
<name>A0A5C6GM13_METRR</name>
<evidence type="ECO:0000256" key="16">
    <source>
        <dbReference type="SAM" id="MobiDB-lite"/>
    </source>
</evidence>
<dbReference type="InterPro" id="IPR009917">
    <property type="entry name" value="SRA1/Sec31"/>
</dbReference>
<dbReference type="GO" id="GO:0005198">
    <property type="term" value="F:structural molecule activity"/>
    <property type="evidence" value="ECO:0007669"/>
    <property type="project" value="TreeGrafter"/>
</dbReference>
<dbReference type="GO" id="GO:0090110">
    <property type="term" value="P:COPII-coated vesicle cargo loading"/>
    <property type="evidence" value="ECO:0007669"/>
    <property type="project" value="TreeGrafter"/>
</dbReference>
<dbReference type="GO" id="GO:0015031">
    <property type="term" value="P:protein transport"/>
    <property type="evidence" value="ECO:0007669"/>
    <property type="project" value="UniProtKB-KW"/>
</dbReference>
<feature type="compositionally biased region" description="Pro residues" evidence="16">
    <location>
        <begin position="1096"/>
        <end position="1121"/>
    </location>
</feature>
<feature type="domain" description="SRA1/Sec31" evidence="17">
    <location>
        <begin position="1106"/>
        <end position="1241"/>
    </location>
</feature>
<dbReference type="PANTHER" id="PTHR13923">
    <property type="entry name" value="SEC31-RELATED PROTEIN"/>
    <property type="match status" value="1"/>
</dbReference>
<comment type="function">
    <text evidence="14">Component of the coat protein complex II (COPII) which promotes the formation of transport vesicles from the endoplasmic reticulum (ER). The coat has two main functions, the physical deformation of the endoplasmic reticulum membrane into vesicles and the selection of cargo molecules.</text>
</comment>
<evidence type="ECO:0000256" key="10">
    <source>
        <dbReference type="ARBA" id="ARBA00022892"/>
    </source>
</evidence>
<evidence type="ECO:0000313" key="19">
    <source>
        <dbReference type="EMBL" id="TWU78680.1"/>
    </source>
</evidence>
<feature type="compositionally biased region" description="Low complexity" evidence="16">
    <location>
        <begin position="1083"/>
        <end position="1095"/>
    </location>
</feature>